<feature type="compositionally biased region" description="Low complexity" evidence="5">
    <location>
        <begin position="1012"/>
        <end position="1033"/>
    </location>
</feature>
<evidence type="ECO:0000256" key="3">
    <source>
        <dbReference type="ARBA" id="ARBA00013368"/>
    </source>
</evidence>
<name>A0ABW7ZZB9_9ACTN</name>
<evidence type="ECO:0000313" key="7">
    <source>
        <dbReference type="EMBL" id="MFI7439853.1"/>
    </source>
</evidence>
<evidence type="ECO:0000259" key="6">
    <source>
        <dbReference type="Pfam" id="PF13476"/>
    </source>
</evidence>
<dbReference type="Proteomes" id="UP001612928">
    <property type="component" value="Unassembled WGS sequence"/>
</dbReference>
<feature type="domain" description="Rad50/SbcC-type AAA" evidence="6">
    <location>
        <begin position="5"/>
        <end position="201"/>
    </location>
</feature>
<feature type="region of interest" description="Disordered" evidence="5">
    <location>
        <begin position="256"/>
        <end position="276"/>
    </location>
</feature>
<evidence type="ECO:0000256" key="1">
    <source>
        <dbReference type="ARBA" id="ARBA00006930"/>
    </source>
</evidence>
<dbReference type="SUPFAM" id="SSF52540">
    <property type="entry name" value="P-loop containing nucleoside triphosphate hydrolases"/>
    <property type="match status" value="1"/>
</dbReference>
<feature type="region of interest" description="Disordered" evidence="5">
    <location>
        <begin position="421"/>
        <end position="443"/>
    </location>
</feature>
<protein>
    <recommendedName>
        <fullName evidence="3">Nuclease SbcCD subunit C</fullName>
    </recommendedName>
</protein>
<evidence type="ECO:0000313" key="8">
    <source>
        <dbReference type="Proteomes" id="UP001612928"/>
    </source>
</evidence>
<feature type="region of interest" description="Disordered" evidence="5">
    <location>
        <begin position="770"/>
        <end position="890"/>
    </location>
</feature>
<organism evidence="7 8">
    <name type="scientific">Nonomuraea indica</name>
    <dbReference type="NCBI Taxonomy" id="1581193"/>
    <lineage>
        <taxon>Bacteria</taxon>
        <taxon>Bacillati</taxon>
        <taxon>Actinomycetota</taxon>
        <taxon>Actinomycetes</taxon>
        <taxon>Streptosporangiales</taxon>
        <taxon>Streptosporangiaceae</taxon>
        <taxon>Nonomuraea</taxon>
    </lineage>
</organism>
<reference evidence="7 8" key="1">
    <citation type="submission" date="2024-10" db="EMBL/GenBank/DDBJ databases">
        <title>The Natural Products Discovery Center: Release of the First 8490 Sequenced Strains for Exploring Actinobacteria Biosynthetic Diversity.</title>
        <authorList>
            <person name="Kalkreuter E."/>
            <person name="Kautsar S.A."/>
            <person name="Yang D."/>
            <person name="Bader C.D."/>
            <person name="Teijaro C.N."/>
            <person name="Fluegel L."/>
            <person name="Davis C.M."/>
            <person name="Simpson J.R."/>
            <person name="Lauterbach L."/>
            <person name="Steele A.D."/>
            <person name="Gui C."/>
            <person name="Meng S."/>
            <person name="Li G."/>
            <person name="Viehrig K."/>
            <person name="Ye F."/>
            <person name="Su P."/>
            <person name="Kiefer A.F."/>
            <person name="Nichols A."/>
            <person name="Cepeda A.J."/>
            <person name="Yan W."/>
            <person name="Fan B."/>
            <person name="Jiang Y."/>
            <person name="Adhikari A."/>
            <person name="Zheng C.-J."/>
            <person name="Schuster L."/>
            <person name="Cowan T.M."/>
            <person name="Smanski M.J."/>
            <person name="Chevrette M.G."/>
            <person name="De Carvalho L.P.S."/>
            <person name="Shen B."/>
        </authorList>
    </citation>
    <scope>NUCLEOTIDE SEQUENCE [LARGE SCALE GENOMIC DNA]</scope>
    <source>
        <strain evidence="7 8">NPDC049503</strain>
    </source>
</reference>
<feature type="region of interest" description="Disordered" evidence="5">
    <location>
        <begin position="1002"/>
        <end position="1034"/>
    </location>
</feature>
<feature type="coiled-coil region" evidence="4">
    <location>
        <begin position="1076"/>
        <end position="1110"/>
    </location>
</feature>
<feature type="compositionally biased region" description="Pro residues" evidence="5">
    <location>
        <begin position="806"/>
        <end position="815"/>
    </location>
</feature>
<comment type="subunit">
    <text evidence="2">Heterodimer of SbcC and SbcD.</text>
</comment>
<dbReference type="Gene3D" id="3.40.50.300">
    <property type="entry name" value="P-loop containing nucleotide triphosphate hydrolases"/>
    <property type="match status" value="2"/>
</dbReference>
<dbReference type="PANTHER" id="PTHR32114:SF2">
    <property type="entry name" value="ABC TRANSPORTER ABCH.3"/>
    <property type="match status" value="1"/>
</dbReference>
<dbReference type="PANTHER" id="PTHR32114">
    <property type="entry name" value="ABC TRANSPORTER ABCH.3"/>
    <property type="match status" value="1"/>
</dbReference>
<feature type="coiled-coil region" evidence="4">
    <location>
        <begin position="528"/>
        <end position="562"/>
    </location>
</feature>
<dbReference type="InterPro" id="IPR027417">
    <property type="entry name" value="P-loop_NTPase"/>
</dbReference>
<dbReference type="Pfam" id="PF13558">
    <property type="entry name" value="SbcC_Walker_B"/>
    <property type="match status" value="1"/>
</dbReference>
<evidence type="ECO:0000256" key="4">
    <source>
        <dbReference type="SAM" id="Coils"/>
    </source>
</evidence>
<dbReference type="Pfam" id="PF13476">
    <property type="entry name" value="AAA_23"/>
    <property type="match status" value="1"/>
</dbReference>
<feature type="compositionally biased region" description="Basic and acidic residues" evidence="5">
    <location>
        <begin position="682"/>
        <end position="694"/>
    </location>
</feature>
<keyword evidence="4" id="KW-0175">Coiled coil</keyword>
<evidence type="ECO:0000256" key="2">
    <source>
        <dbReference type="ARBA" id="ARBA00011322"/>
    </source>
</evidence>
<accession>A0ABW7ZZB9</accession>
<feature type="coiled-coil region" evidence="4">
    <location>
        <begin position="446"/>
        <end position="497"/>
    </location>
</feature>
<proteinExistence type="inferred from homology"/>
<feature type="compositionally biased region" description="Low complexity" evidence="5">
    <location>
        <begin position="260"/>
        <end position="276"/>
    </location>
</feature>
<dbReference type="EMBL" id="JBITMB010000002">
    <property type="protein sequence ID" value="MFI7439853.1"/>
    <property type="molecule type" value="Genomic_DNA"/>
</dbReference>
<comment type="similarity">
    <text evidence="1">Belongs to the SMC family. SbcC subfamily.</text>
</comment>
<gene>
    <name evidence="7" type="ORF">ACIBP5_07840</name>
</gene>
<dbReference type="RefSeq" id="WP_397019531.1">
    <property type="nucleotide sequence ID" value="NZ_JBITMB010000002.1"/>
</dbReference>
<sequence>MRPHRLTLTAFGSFPGTESVDFDALAEAGLFLVHGPTGAGKTTVLDALCFALYGQVPGQRNSARALRCDHAPPTTGPAATLEVSIRGRTLRIRRSPAWQRPKLRGTGFTEEKAKVIVEERSGDGWRALTTRSDEAGDLVGGLLGMNADQFCQVAMLPQGDFARFLRADGDDRRRLLERLFTVKVFTQTESWLAEHRKQLWREQSELRQQVDYAVQRVEEAAGPDLLATLTAPTPPTGPVEDPPIGPAVPETVPSGTTARPAITPDPITSDPITPDPIARDLITRDLIARDATTSDPIAPDPITPDTDPLRWAGALLDAARAAVTRTTRLHAEAEDTLRRAGTRFEQSAALAERQRRHAEALTRRRTLDERADERADLQAVLDEAARADRVLPLVTAARQRAETAAKARTLAADAVARARPLLTTPAPPRPPTGEAPGAGSAEPERLAAMERQRQAEIARLSELLTEEARLLVVRRDLGRAEEELAGLAGQEEEATARLAALPALIEHAEAELARARLDAARIPAAEAVRTAAAELIGVDRELARLERELGRQAEREAELSAAEAELPARLADVQHRLAATRAEAAALPAAAAELDAAAALRDAARRRDALAAELEAAAATHQACVDRAQTLRERWLDVRQARIDGMAAELARDLADGEPCAVCGSHDHPHPASPAPSAPSPGDERAAESAHEKALAEREAAERALAALRSRHDDAMAATDGLDAQAAEAAVESARQELARLRAVAATEPALAAEAERIEAERERLRDRARELGETRAAHRAHRTRLLSERTRLVTRLAHSDLPLPAGGPPRPAPHADPGSPLAWSPSGEDSPLPDPHAGHDSRPDSQSTLPTVVPPASPFPADSGLAVSPGSPIAADSGLDVPSASSIPAEAGPDVLEAAEREVARLRACAAAEPALAAEAARLAHERTVLEERARRITARLAACRTRQEELSGDAGRLTARLDSARGDDATLAARLSRLSDEAELLREALEVTRRAVAAEEERVRAEEAAEQAAREAGFSDAAEAADAARTPAEQESKAELLRALDAEHAAVTGMLRDPELVAAAAEPAPDLAAMREQRDEADRARTALASARDRASARERRLRELHDELAACIDRWRPAAGRHRLAESIAALASGTSSDNQWSMSLSSFVLGERLRQVVDAANERLDHMSAGRYLLQHDLRKTAGSRGRSGGGLGLRISDGWTGVDRDPATLSGGESFITSLALALGLADVVTAEAGGAEIGTLFVDEGFGTLDEDTLDGVLDILDGLRDGGRAVGIVSHVAELRSRIPAQLKVTKTRTGSTLATLGTG</sequence>
<feature type="region of interest" description="Disordered" evidence="5">
    <location>
        <begin position="661"/>
        <end position="694"/>
    </location>
</feature>
<dbReference type="InterPro" id="IPR038729">
    <property type="entry name" value="Rad50/SbcC_AAA"/>
</dbReference>
<evidence type="ECO:0000256" key="5">
    <source>
        <dbReference type="SAM" id="MobiDB-lite"/>
    </source>
</evidence>
<keyword evidence="8" id="KW-1185">Reference proteome</keyword>
<comment type="caution">
    <text evidence="7">The sequence shown here is derived from an EMBL/GenBank/DDBJ whole genome shotgun (WGS) entry which is preliminary data.</text>
</comment>